<evidence type="ECO:0000256" key="1">
    <source>
        <dbReference type="SAM" id="MobiDB-lite"/>
    </source>
</evidence>
<reference evidence="2" key="2">
    <citation type="submission" date="2019-04" db="EMBL/GenBank/DDBJ databases">
        <title>Friends and foes A comparative genomics studyof 23 Aspergillus species from section Flavi.</title>
        <authorList>
            <consortium name="DOE Joint Genome Institute"/>
            <person name="Kjaerbolling I."/>
            <person name="Vesth T."/>
            <person name="Frisvad J.C."/>
            <person name="Nybo J.L."/>
            <person name="Theobald S."/>
            <person name="Kildgaard S."/>
            <person name="Isbrandt T."/>
            <person name="Kuo A."/>
            <person name="Sato A."/>
            <person name="Lyhne E.K."/>
            <person name="Kogle M.E."/>
            <person name="Wiebenga A."/>
            <person name="Kun R.S."/>
            <person name="Lubbers R.J."/>
            <person name="Makela M.R."/>
            <person name="Barry K."/>
            <person name="Chovatia M."/>
            <person name="Clum A."/>
            <person name="Daum C."/>
            <person name="Haridas S."/>
            <person name="He G."/>
            <person name="LaButti K."/>
            <person name="Lipzen A."/>
            <person name="Mondo S."/>
            <person name="Riley R."/>
            <person name="Salamov A."/>
            <person name="Simmons B.A."/>
            <person name="Magnuson J.K."/>
            <person name="Henrissat B."/>
            <person name="Mortensen U.H."/>
            <person name="Larsen T.O."/>
            <person name="Devries R.P."/>
            <person name="Grigoriev I.V."/>
            <person name="Machida M."/>
            <person name="Baker S.E."/>
            <person name="Andersen M.R."/>
        </authorList>
    </citation>
    <scope>NUCLEOTIDE SEQUENCE [LARGE SCALE GENOMIC DNA]</scope>
    <source>
        <strain evidence="2">IBT 14317</strain>
    </source>
</reference>
<dbReference type="EMBL" id="ML735234">
    <property type="protein sequence ID" value="KAE8392822.1"/>
    <property type="molecule type" value="Genomic_DNA"/>
</dbReference>
<name>A0A5N7CF83_PETAA</name>
<accession>A0A5N7CF83</accession>
<keyword evidence="4" id="KW-1185">Reference proteome</keyword>
<reference evidence="3 4" key="1">
    <citation type="submission" date="2019-04" db="EMBL/GenBank/DDBJ databases">
        <title>Aspergillus burnettii sp. nov., novel species from soil in southeast Queensland.</title>
        <authorList>
            <person name="Gilchrist C.L.M."/>
            <person name="Pitt J.I."/>
            <person name="Lange L."/>
            <person name="Lacey H.J."/>
            <person name="Vuong D."/>
            <person name="Midgley D.J."/>
            <person name="Greenfield P."/>
            <person name="Bradbury M."/>
            <person name="Lacey E."/>
            <person name="Busk P.K."/>
            <person name="Pilgaard B."/>
            <person name="Chooi Y.H."/>
            <person name="Piggott A.M."/>
        </authorList>
    </citation>
    <scope>NUCLEOTIDE SEQUENCE [LARGE SCALE GENOMIC DNA]</scope>
    <source>
        <strain evidence="3 4">FRR 5400</strain>
    </source>
</reference>
<evidence type="ECO:0000313" key="2">
    <source>
        <dbReference type="EMBL" id="KAE8392822.1"/>
    </source>
</evidence>
<gene>
    <name evidence="3" type="primary">WDR63</name>
    <name evidence="2" type="ORF">BDV23DRAFT_181239</name>
    <name evidence="3" type="ORF">ETB97_003853</name>
</gene>
<feature type="compositionally biased region" description="Acidic residues" evidence="1">
    <location>
        <begin position="44"/>
        <end position="57"/>
    </location>
</feature>
<feature type="region of interest" description="Disordered" evidence="1">
    <location>
        <begin position="1"/>
        <end position="62"/>
    </location>
</feature>
<proteinExistence type="predicted"/>
<dbReference type="EMBL" id="SPNV01000193">
    <property type="protein sequence ID" value="KAF5858744.1"/>
    <property type="molecule type" value="Genomic_DNA"/>
</dbReference>
<accession>A0A8H6A0K6</accession>
<feature type="compositionally biased region" description="Acidic residues" evidence="1">
    <location>
        <begin position="1"/>
        <end position="37"/>
    </location>
</feature>
<evidence type="ECO:0000313" key="4">
    <source>
        <dbReference type="Proteomes" id="UP000541154"/>
    </source>
</evidence>
<organism evidence="2">
    <name type="scientific">Petromyces alliaceus</name>
    <name type="common">Aspergillus alliaceus</name>
    <dbReference type="NCBI Taxonomy" id="209559"/>
    <lineage>
        <taxon>Eukaryota</taxon>
        <taxon>Fungi</taxon>
        <taxon>Dikarya</taxon>
        <taxon>Ascomycota</taxon>
        <taxon>Pezizomycotina</taxon>
        <taxon>Eurotiomycetes</taxon>
        <taxon>Eurotiomycetidae</taxon>
        <taxon>Eurotiales</taxon>
        <taxon>Aspergillaceae</taxon>
        <taxon>Aspergillus</taxon>
        <taxon>Aspergillus subgen. Circumdati</taxon>
    </lineage>
</organism>
<dbReference type="Proteomes" id="UP000541154">
    <property type="component" value="Unassembled WGS sequence"/>
</dbReference>
<dbReference type="Proteomes" id="UP000326877">
    <property type="component" value="Unassembled WGS sequence"/>
</dbReference>
<evidence type="ECO:0000313" key="3">
    <source>
        <dbReference type="EMBL" id="KAF5858744.1"/>
    </source>
</evidence>
<dbReference type="AlphaFoldDB" id="A0A5N7CF83"/>
<sequence>MGYSSEDDSEEVTEDDTQDDTEGEEEEDSEDSEDGSENDSGNDMYEDAEEEQQDDEGSDTKDYIKVGMLPHWTTKECWSLTYNNEFPQEKVGLGDAVIKGGPVDSICTIEDGG</sequence>
<protein>
    <submittedName>
        <fullName evidence="3">WD repeat domain 63</fullName>
    </submittedName>
</protein>